<gene>
    <name evidence="2" type="ORF">SteCoe_17845</name>
</gene>
<name>A0A1R2BXZ4_9CILI</name>
<evidence type="ECO:0000313" key="3">
    <source>
        <dbReference type="Proteomes" id="UP000187209"/>
    </source>
</evidence>
<dbReference type="AlphaFoldDB" id="A0A1R2BXZ4"/>
<dbReference type="EMBL" id="MPUH01000372">
    <property type="protein sequence ID" value="OMJ81629.1"/>
    <property type="molecule type" value="Genomic_DNA"/>
</dbReference>
<dbReference type="Proteomes" id="UP000187209">
    <property type="component" value="Unassembled WGS sequence"/>
</dbReference>
<accession>A0A1R2BXZ4</accession>
<feature type="coiled-coil region" evidence="1">
    <location>
        <begin position="112"/>
        <end position="139"/>
    </location>
</feature>
<proteinExistence type="predicted"/>
<keyword evidence="1" id="KW-0175">Coiled coil</keyword>
<sequence>MDLQVCDNSPCSLKKLIKQKKQELSELIQGTLTLQSFFTNELESMHQTEIMLKSIITKSDNETQALKSEIQDLIDYIQIHSYSESQLLTLQQSSKSLSDYHTKFLKENTYEKIKLQKKIMAIKNEIEDLTSEVATLKLEHSSLRYRKTILENQITQLIKLGPGNYKWIHSRQDRRELLNQRSKSSLKMFLLSEANKKVFLKN</sequence>
<evidence type="ECO:0000256" key="1">
    <source>
        <dbReference type="SAM" id="Coils"/>
    </source>
</evidence>
<keyword evidence="3" id="KW-1185">Reference proteome</keyword>
<reference evidence="2 3" key="1">
    <citation type="submission" date="2016-11" db="EMBL/GenBank/DDBJ databases">
        <title>The macronuclear genome of Stentor coeruleus: a giant cell with tiny introns.</title>
        <authorList>
            <person name="Slabodnick M."/>
            <person name="Ruby J.G."/>
            <person name="Reiff S.B."/>
            <person name="Swart E.C."/>
            <person name="Gosai S."/>
            <person name="Prabakaran S."/>
            <person name="Witkowska E."/>
            <person name="Larue G.E."/>
            <person name="Fisher S."/>
            <person name="Freeman R.M."/>
            <person name="Gunawardena J."/>
            <person name="Chu W."/>
            <person name="Stover N.A."/>
            <person name="Gregory B.D."/>
            <person name="Nowacki M."/>
            <person name="Derisi J."/>
            <person name="Roy S.W."/>
            <person name="Marshall W.F."/>
            <person name="Sood P."/>
        </authorList>
    </citation>
    <scope>NUCLEOTIDE SEQUENCE [LARGE SCALE GENOMIC DNA]</scope>
    <source>
        <strain evidence="2">WM001</strain>
    </source>
</reference>
<protein>
    <submittedName>
        <fullName evidence="2">Uncharacterized protein</fullName>
    </submittedName>
</protein>
<comment type="caution">
    <text evidence="2">The sequence shown here is derived from an EMBL/GenBank/DDBJ whole genome shotgun (WGS) entry which is preliminary data.</text>
</comment>
<organism evidence="2 3">
    <name type="scientific">Stentor coeruleus</name>
    <dbReference type="NCBI Taxonomy" id="5963"/>
    <lineage>
        <taxon>Eukaryota</taxon>
        <taxon>Sar</taxon>
        <taxon>Alveolata</taxon>
        <taxon>Ciliophora</taxon>
        <taxon>Postciliodesmatophora</taxon>
        <taxon>Heterotrichea</taxon>
        <taxon>Heterotrichida</taxon>
        <taxon>Stentoridae</taxon>
        <taxon>Stentor</taxon>
    </lineage>
</organism>
<evidence type="ECO:0000313" key="2">
    <source>
        <dbReference type="EMBL" id="OMJ81629.1"/>
    </source>
</evidence>